<feature type="transmembrane region" description="Helical" evidence="1">
    <location>
        <begin position="32"/>
        <end position="51"/>
    </location>
</feature>
<keyword evidence="1" id="KW-0812">Transmembrane</keyword>
<evidence type="ECO:0000256" key="1">
    <source>
        <dbReference type="SAM" id="Phobius"/>
    </source>
</evidence>
<dbReference type="RefSeq" id="WP_153096884.1">
    <property type="nucleotide sequence ID" value="NZ_VZBP01000077.1"/>
</dbReference>
<proteinExistence type="predicted"/>
<gene>
    <name evidence="2" type="ORF">F7D57_06815</name>
</gene>
<feature type="transmembrane region" description="Helical" evidence="1">
    <location>
        <begin position="158"/>
        <end position="178"/>
    </location>
</feature>
<sequence length="222" mass="25562">MRKYLYIGWAISLLLVIFSPLLLLQLFDNGCWMAFCFAIYYIVWAIYIACIEMVIETIGSDYNKNITPERKSIFVAFFSISSFVCSIPIIAFPLLSISEEFLCKVNYLFGMHLTTTYEGGIIVVMMFVGSLYLLFGYTSSVFPILAKVLKTDFRKSSIYGILSSVAIFVCLYGAFSFFSKSVSYKYDGSFSTQMEQEEREQDYKIEYEKNKIIQKSVDNFKP</sequence>
<keyword evidence="1" id="KW-0472">Membrane</keyword>
<organism evidence="2 3">
    <name type="scientific">Segatella copri</name>
    <dbReference type="NCBI Taxonomy" id="165179"/>
    <lineage>
        <taxon>Bacteria</taxon>
        <taxon>Pseudomonadati</taxon>
        <taxon>Bacteroidota</taxon>
        <taxon>Bacteroidia</taxon>
        <taxon>Bacteroidales</taxon>
        <taxon>Prevotellaceae</taxon>
        <taxon>Segatella</taxon>
    </lineage>
</organism>
<dbReference type="Proteomes" id="UP000405805">
    <property type="component" value="Unassembled WGS sequence"/>
</dbReference>
<evidence type="ECO:0000313" key="3">
    <source>
        <dbReference type="Proteomes" id="UP000405805"/>
    </source>
</evidence>
<accession>A0AA90VGF7</accession>
<comment type="caution">
    <text evidence="2">The sequence shown here is derived from an EMBL/GenBank/DDBJ whole genome shotgun (WGS) entry which is preliminary data.</text>
</comment>
<dbReference type="EMBL" id="VZBP01000077">
    <property type="protein sequence ID" value="MQO09437.1"/>
    <property type="molecule type" value="Genomic_DNA"/>
</dbReference>
<keyword evidence="1" id="KW-1133">Transmembrane helix</keyword>
<reference evidence="3" key="1">
    <citation type="submission" date="2019-09" db="EMBL/GenBank/DDBJ databases">
        <title>Distinct polysaccharide growth profiles of human intestinal Prevotella copri isolates.</title>
        <authorList>
            <person name="Fehlner-Peach H."/>
            <person name="Magnabosco C."/>
            <person name="Raghavan V."/>
            <person name="Scher J.U."/>
            <person name="Tett A."/>
            <person name="Cox L.M."/>
            <person name="Gottsegen C."/>
            <person name="Watters A."/>
            <person name="Wiltshire- Gordon J.D."/>
            <person name="Segata N."/>
            <person name="Bonneau R."/>
            <person name="Littman D.R."/>
        </authorList>
    </citation>
    <scope>NUCLEOTIDE SEQUENCE [LARGE SCALE GENOMIC DNA]</scope>
    <source>
        <strain evidence="3">iA624</strain>
    </source>
</reference>
<name>A0AA90VGF7_9BACT</name>
<feature type="transmembrane region" description="Helical" evidence="1">
    <location>
        <begin position="117"/>
        <end position="137"/>
    </location>
</feature>
<evidence type="ECO:0000313" key="2">
    <source>
        <dbReference type="EMBL" id="MQO09437.1"/>
    </source>
</evidence>
<protein>
    <recommendedName>
        <fullName evidence="4">Transmembrane protein</fullName>
    </recommendedName>
</protein>
<evidence type="ECO:0008006" key="4">
    <source>
        <dbReference type="Google" id="ProtNLM"/>
    </source>
</evidence>
<feature type="transmembrane region" description="Helical" evidence="1">
    <location>
        <begin position="7"/>
        <end position="26"/>
    </location>
</feature>
<dbReference type="AlphaFoldDB" id="A0AA90VGF7"/>
<feature type="transmembrane region" description="Helical" evidence="1">
    <location>
        <begin position="72"/>
        <end position="97"/>
    </location>
</feature>